<evidence type="ECO:0000313" key="2">
    <source>
        <dbReference type="Proteomes" id="UP000643701"/>
    </source>
</evidence>
<accession>A0A967E0P4</accession>
<dbReference type="EMBL" id="JAANAS010000116">
    <property type="protein sequence ID" value="NGZ90877.1"/>
    <property type="molecule type" value="Genomic_DNA"/>
</dbReference>
<dbReference type="AlphaFoldDB" id="A0A967E0P4"/>
<comment type="caution">
    <text evidence="1">The sequence shown here is derived from an EMBL/GenBank/DDBJ whole genome shotgun (WGS) entry which is preliminary data.</text>
</comment>
<dbReference type="PANTHER" id="PTHR30292:SF0">
    <property type="entry name" value="5-OXOPROLINASE SUBUNIT A"/>
    <property type="match status" value="1"/>
</dbReference>
<keyword evidence="1" id="KW-0378">Hydrolase</keyword>
<evidence type="ECO:0000313" key="1">
    <source>
        <dbReference type="EMBL" id="NGZ90877.1"/>
    </source>
</evidence>
<dbReference type="SUPFAM" id="SSF88713">
    <property type="entry name" value="Glycoside hydrolase/deacetylase"/>
    <property type="match status" value="1"/>
</dbReference>
<dbReference type="Gene3D" id="3.20.20.370">
    <property type="entry name" value="Glycoside hydrolase/deacetylase"/>
    <property type="match status" value="1"/>
</dbReference>
<reference evidence="1" key="1">
    <citation type="submission" date="2020-03" db="EMBL/GenBank/DDBJ databases">
        <title>Psychroflexus Maritimus sp. nov., isolate from marine sediment.</title>
        <authorList>
            <person name="Zhong Y.-L."/>
        </authorList>
    </citation>
    <scope>NUCLEOTIDE SEQUENCE</scope>
    <source>
        <strain evidence="1">C1</strain>
    </source>
</reference>
<dbReference type="InterPro" id="IPR011330">
    <property type="entry name" value="Glyco_hydro/deAcase_b/a-brl"/>
</dbReference>
<dbReference type="PANTHER" id="PTHR30292">
    <property type="entry name" value="UNCHARACTERIZED PROTEIN YBGL-RELATED"/>
    <property type="match status" value="1"/>
</dbReference>
<sequence length="245" mass="27224">MQPKIDINSDLGEGGALDASIMPFISSCNIACGGHAGNIKSMQASLDLAKKNNLKIGAHPSYKDFENFGRKSIKISSLKLYTDLAFQLENFHEIASKNKLTVNHWKPHGALYNDLFFDEAKAEVILELFYDFGFEGELYVAPGSKMKELALQEGFKISTEAFADRNYQSNLQLVPRSLPKAVITSPEVIAERLLKMILTKQVISLEGEIIDFDFQTVCLHSDTPNAIQIASCIHKTLQKNNIQIG</sequence>
<name>A0A967E0P4_9FLAO</name>
<dbReference type="NCBIfam" id="NF003814">
    <property type="entry name" value="PRK05406.1-3"/>
    <property type="match status" value="1"/>
</dbReference>
<dbReference type="NCBIfam" id="NF003816">
    <property type="entry name" value="PRK05406.1-5"/>
    <property type="match status" value="1"/>
</dbReference>
<keyword evidence="2" id="KW-1185">Reference proteome</keyword>
<dbReference type="EC" id="3.5.2.9" evidence="1"/>
<gene>
    <name evidence="1" type="primary">pxpA</name>
    <name evidence="1" type="ORF">G7034_11520</name>
</gene>
<protein>
    <submittedName>
        <fullName evidence="1">5-oxoprolinase subunit PxpA</fullName>
        <ecNumber evidence="1">3.5.2.9</ecNumber>
    </submittedName>
</protein>
<dbReference type="GO" id="GO:0017168">
    <property type="term" value="F:5-oxoprolinase (ATP-hydrolyzing) activity"/>
    <property type="evidence" value="ECO:0007669"/>
    <property type="project" value="UniProtKB-EC"/>
</dbReference>
<dbReference type="CDD" id="cd10801">
    <property type="entry name" value="LamB_YcsF_like_1"/>
    <property type="match status" value="1"/>
</dbReference>
<organism evidence="1 2">
    <name type="scientific">Psychroflexus maritimus</name>
    <dbReference type="NCBI Taxonomy" id="2714865"/>
    <lineage>
        <taxon>Bacteria</taxon>
        <taxon>Pseudomonadati</taxon>
        <taxon>Bacteroidota</taxon>
        <taxon>Flavobacteriia</taxon>
        <taxon>Flavobacteriales</taxon>
        <taxon>Flavobacteriaceae</taxon>
        <taxon>Psychroflexus</taxon>
    </lineage>
</organism>
<proteinExistence type="predicted"/>
<dbReference type="GO" id="GO:0005975">
    <property type="term" value="P:carbohydrate metabolic process"/>
    <property type="evidence" value="ECO:0007669"/>
    <property type="project" value="InterPro"/>
</dbReference>
<dbReference type="RefSeq" id="WP_166401106.1">
    <property type="nucleotide sequence ID" value="NZ_JAANAS010000116.1"/>
</dbReference>
<dbReference type="Proteomes" id="UP000643701">
    <property type="component" value="Unassembled WGS sequence"/>
</dbReference>
<dbReference type="Pfam" id="PF03746">
    <property type="entry name" value="LamB_YcsF"/>
    <property type="match status" value="1"/>
</dbReference>
<dbReference type="InterPro" id="IPR005501">
    <property type="entry name" value="LamB/YcsF/PxpA-like"/>
</dbReference>